<name>A0ABU1X9R9_9NOCA</name>
<sequence length="466" mass="49313">MNVFIRGAEVAGQILDVRIRAGVIAELDCGLAPRPDEELVVANSGALIAGLHDHHIHLLAAAAAADSVDCGPPRVRTAMELGQTLGAVAARLPKGRWIRGVNYHESVAGALDREFIDRIVSDRPVRIQHRGGALWTLNSAGLAALGASLDSDADVERDAAGHPTGRLWRFDARLRAAVGTAVPDLAALGARLIAFGITSVTDATPDEDGSGQITLGAAVRDRRLPIGVHVMSAQAAAQPVPELEAGPRKLLLRDHDLPNLDDLAESIDYVHKAGRAVAIHCVTRQSLVLTLAALRATGTIGGDRIEHAAVVPPETRRDLANMSLAVVTQPSFVTERGDQYLASVDDEDRELLYPYASLLAAGVRVAPSSDAPFGEIDPWRTIRSAVHRTTRSGTRVVAAERVSARIALAGFLSSPGDPGGPPRRLQVGSPADVCLLTEPLAVALTHPDAELVRVVIRAGNVVFRRL</sequence>
<protein>
    <submittedName>
        <fullName evidence="2">Amidohydrolase YtcJ</fullName>
    </submittedName>
</protein>
<dbReference type="Gene3D" id="3.20.20.140">
    <property type="entry name" value="Metal-dependent hydrolases"/>
    <property type="match status" value="2"/>
</dbReference>
<gene>
    <name evidence="2" type="ORF">J2W56_001004</name>
</gene>
<dbReference type="InterPro" id="IPR013108">
    <property type="entry name" value="Amidohydro_3"/>
</dbReference>
<evidence type="ECO:0000313" key="3">
    <source>
        <dbReference type="Proteomes" id="UP001251217"/>
    </source>
</evidence>
<dbReference type="PANTHER" id="PTHR22642">
    <property type="entry name" value="IMIDAZOLONEPROPIONASE"/>
    <property type="match status" value="1"/>
</dbReference>
<accession>A0ABU1X9R9</accession>
<reference evidence="2 3" key="1">
    <citation type="submission" date="2023-07" db="EMBL/GenBank/DDBJ databases">
        <title>Sorghum-associated microbial communities from plants grown in Nebraska, USA.</title>
        <authorList>
            <person name="Schachtman D."/>
        </authorList>
    </citation>
    <scope>NUCLEOTIDE SEQUENCE [LARGE SCALE GENOMIC DNA]</scope>
    <source>
        <strain evidence="2 3">4272</strain>
    </source>
</reference>
<dbReference type="EMBL" id="JAVDWW010000001">
    <property type="protein sequence ID" value="MDR7167286.1"/>
    <property type="molecule type" value="Genomic_DNA"/>
</dbReference>
<dbReference type="Pfam" id="PF07969">
    <property type="entry name" value="Amidohydro_3"/>
    <property type="match status" value="1"/>
</dbReference>
<dbReference type="RefSeq" id="WP_310399039.1">
    <property type="nucleotide sequence ID" value="NZ_JAVDWW010000001.1"/>
</dbReference>
<dbReference type="Proteomes" id="UP001251217">
    <property type="component" value="Unassembled WGS sequence"/>
</dbReference>
<organism evidence="2 3">
    <name type="scientific">Nocardia kruczakiae</name>
    <dbReference type="NCBI Taxonomy" id="261477"/>
    <lineage>
        <taxon>Bacteria</taxon>
        <taxon>Bacillati</taxon>
        <taxon>Actinomycetota</taxon>
        <taxon>Actinomycetes</taxon>
        <taxon>Mycobacteriales</taxon>
        <taxon>Nocardiaceae</taxon>
        <taxon>Nocardia</taxon>
    </lineage>
</organism>
<dbReference type="InterPro" id="IPR032466">
    <property type="entry name" value="Metal_Hydrolase"/>
</dbReference>
<evidence type="ECO:0000313" key="2">
    <source>
        <dbReference type="EMBL" id="MDR7167286.1"/>
    </source>
</evidence>
<comment type="caution">
    <text evidence="2">The sequence shown here is derived from an EMBL/GenBank/DDBJ whole genome shotgun (WGS) entry which is preliminary data.</text>
</comment>
<feature type="domain" description="Amidohydrolase 3" evidence="1">
    <location>
        <begin position="45"/>
        <end position="463"/>
    </location>
</feature>
<dbReference type="SUPFAM" id="SSF51556">
    <property type="entry name" value="Metallo-dependent hydrolases"/>
    <property type="match status" value="1"/>
</dbReference>
<dbReference type="PANTHER" id="PTHR22642:SF2">
    <property type="entry name" value="PROTEIN LONG AFTER FAR-RED 3"/>
    <property type="match status" value="1"/>
</dbReference>
<evidence type="ECO:0000259" key="1">
    <source>
        <dbReference type="Pfam" id="PF07969"/>
    </source>
</evidence>
<proteinExistence type="predicted"/>
<dbReference type="Gene3D" id="3.10.310.70">
    <property type="match status" value="1"/>
</dbReference>
<dbReference type="Gene3D" id="2.30.40.10">
    <property type="entry name" value="Urease, subunit C, domain 1"/>
    <property type="match status" value="1"/>
</dbReference>
<keyword evidence="3" id="KW-1185">Reference proteome</keyword>
<dbReference type="InterPro" id="IPR011059">
    <property type="entry name" value="Metal-dep_hydrolase_composite"/>
</dbReference>